<reference evidence="2" key="2">
    <citation type="submission" date="2014-07" db="EMBL/GenBank/DDBJ databases">
        <authorList>
            <person name="Hull J."/>
        </authorList>
    </citation>
    <scope>NUCLEOTIDE SEQUENCE</scope>
</reference>
<evidence type="ECO:0000313" key="2">
    <source>
        <dbReference type="EMBL" id="JAG10371.1"/>
    </source>
</evidence>
<feature type="compositionally biased region" description="Pro residues" evidence="1">
    <location>
        <begin position="26"/>
        <end position="41"/>
    </location>
</feature>
<dbReference type="EMBL" id="GBHO01033233">
    <property type="protein sequence ID" value="JAG10371.1"/>
    <property type="molecule type" value="Transcribed_RNA"/>
</dbReference>
<gene>
    <name evidence="3" type="ORF">CM83_25914</name>
    <name evidence="2" type="ORF">CM83_25916</name>
</gene>
<evidence type="ECO:0000313" key="3">
    <source>
        <dbReference type="EMBL" id="JAG10372.1"/>
    </source>
</evidence>
<feature type="region of interest" description="Disordered" evidence="1">
    <location>
        <begin position="1"/>
        <end position="46"/>
    </location>
</feature>
<accession>A0A0A9WSH0</accession>
<evidence type="ECO:0000256" key="1">
    <source>
        <dbReference type="SAM" id="MobiDB-lite"/>
    </source>
</evidence>
<sequence>MVLSDTPGVPPSLVGFTSATDSTAGPPGPPGPPGSPAPPSPLHNVPRLNSDLDASLQFFQSLVNTSANITDSTLRLHDIMYNHNEQVDIRTISGFIPAHTTVFLHPLALAFAKPICASTTQFTCSSFYLCPTHAPSVCIHPLSHQKVCYNPTRFACSAGDVVPL</sequence>
<reference evidence="2" key="1">
    <citation type="journal article" date="2014" name="PLoS ONE">
        <title>Transcriptome-Based Identification of ABC Transporters in the Western Tarnished Plant Bug Lygus hesperus.</title>
        <authorList>
            <person name="Hull J.J."/>
            <person name="Chaney K."/>
            <person name="Geib S.M."/>
            <person name="Fabrick J.A."/>
            <person name="Brent C.S."/>
            <person name="Walsh D."/>
            <person name="Lavine L.C."/>
        </authorList>
    </citation>
    <scope>NUCLEOTIDE SEQUENCE</scope>
</reference>
<protein>
    <submittedName>
        <fullName evidence="2">Uncharacterized protein</fullName>
    </submittedName>
</protein>
<dbReference type="EMBL" id="GBHO01033232">
    <property type="protein sequence ID" value="JAG10372.1"/>
    <property type="molecule type" value="Transcribed_RNA"/>
</dbReference>
<name>A0A0A9WSH0_LYGHE</name>
<dbReference type="AlphaFoldDB" id="A0A0A9WSH0"/>
<organism evidence="2">
    <name type="scientific">Lygus hesperus</name>
    <name type="common">Western plant bug</name>
    <dbReference type="NCBI Taxonomy" id="30085"/>
    <lineage>
        <taxon>Eukaryota</taxon>
        <taxon>Metazoa</taxon>
        <taxon>Ecdysozoa</taxon>
        <taxon>Arthropoda</taxon>
        <taxon>Hexapoda</taxon>
        <taxon>Insecta</taxon>
        <taxon>Pterygota</taxon>
        <taxon>Neoptera</taxon>
        <taxon>Paraneoptera</taxon>
        <taxon>Hemiptera</taxon>
        <taxon>Heteroptera</taxon>
        <taxon>Panheteroptera</taxon>
        <taxon>Cimicomorpha</taxon>
        <taxon>Miridae</taxon>
        <taxon>Mirini</taxon>
        <taxon>Lygus</taxon>
    </lineage>
</organism>
<proteinExistence type="predicted"/>